<feature type="signal peptide" evidence="1">
    <location>
        <begin position="1"/>
        <end position="22"/>
    </location>
</feature>
<dbReference type="InterPro" id="IPR037401">
    <property type="entry name" value="SnoaL-like"/>
</dbReference>
<accession>A0ABU7Z1U8</accession>
<comment type="caution">
    <text evidence="3">The sequence shown here is derived from an EMBL/GenBank/DDBJ whole genome shotgun (WGS) entry which is preliminary data.</text>
</comment>
<evidence type="ECO:0000313" key="3">
    <source>
        <dbReference type="EMBL" id="MEG3185210.1"/>
    </source>
</evidence>
<dbReference type="SUPFAM" id="SSF54427">
    <property type="entry name" value="NTF2-like"/>
    <property type="match status" value="1"/>
</dbReference>
<organism evidence="3 4">
    <name type="scientific">Novilysobacter erysipheiresistens</name>
    <dbReference type="NCBI Taxonomy" id="1749332"/>
    <lineage>
        <taxon>Bacteria</taxon>
        <taxon>Pseudomonadati</taxon>
        <taxon>Pseudomonadota</taxon>
        <taxon>Gammaproteobacteria</taxon>
        <taxon>Lysobacterales</taxon>
        <taxon>Lysobacteraceae</taxon>
        <taxon>Novilysobacter</taxon>
    </lineage>
</organism>
<sequence>MKASNQLLAIALALVIAPLAFAQTTPADTGHAHAAEQPTAVAKIDVPAEAEAAVAVVDAFGKAIAAADFEQVEAMLDPAVIILESGGAERSRDEYLGHHAKSDAKFLAGTHSTLSRRRARVDGDTAWVASESELHTNKDGKPMTLLSTETMVLSNTPSGWKIVHIHWSSRPKKS</sequence>
<evidence type="ECO:0000259" key="2">
    <source>
        <dbReference type="Pfam" id="PF13474"/>
    </source>
</evidence>
<evidence type="ECO:0000256" key="1">
    <source>
        <dbReference type="SAM" id="SignalP"/>
    </source>
</evidence>
<dbReference type="InterPro" id="IPR032710">
    <property type="entry name" value="NTF2-like_dom_sf"/>
</dbReference>
<dbReference type="Gene3D" id="3.10.450.50">
    <property type="match status" value="1"/>
</dbReference>
<keyword evidence="1" id="KW-0732">Signal</keyword>
<dbReference type="Proteomes" id="UP001355056">
    <property type="component" value="Unassembled WGS sequence"/>
</dbReference>
<feature type="domain" description="SnoaL-like" evidence="2">
    <location>
        <begin position="55"/>
        <end position="168"/>
    </location>
</feature>
<dbReference type="EMBL" id="JAXGFP010000009">
    <property type="protein sequence ID" value="MEG3185210.1"/>
    <property type="molecule type" value="Genomic_DNA"/>
</dbReference>
<keyword evidence="4" id="KW-1185">Reference proteome</keyword>
<feature type="chain" id="PRO_5047456626" evidence="1">
    <location>
        <begin position="23"/>
        <end position="174"/>
    </location>
</feature>
<name>A0ABU7Z1U8_9GAMM</name>
<proteinExistence type="predicted"/>
<protein>
    <submittedName>
        <fullName evidence="3">Nuclear transport factor 2 family protein</fullName>
    </submittedName>
</protein>
<evidence type="ECO:0000313" key="4">
    <source>
        <dbReference type="Proteomes" id="UP001355056"/>
    </source>
</evidence>
<gene>
    <name evidence="3" type="ORF">SNE34_14490</name>
</gene>
<dbReference type="RefSeq" id="WP_332618334.1">
    <property type="nucleotide sequence ID" value="NZ_JAXGFP010000009.1"/>
</dbReference>
<reference evidence="3 4" key="1">
    <citation type="journal article" date="2016" name="Int. J. Syst. Evol. Microbiol.">
        <title>Lysobacter erysipheiresistens sp. nov., an antagonist of powdery mildew, isolated from tobacco-cultivated soil.</title>
        <authorList>
            <person name="Xie B."/>
            <person name="Li T."/>
            <person name="Lin X."/>
            <person name="Wang C.J."/>
            <person name="Chen Y.J."/>
            <person name="Liu W.J."/>
            <person name="Zhao Z.W."/>
        </authorList>
    </citation>
    <scope>NUCLEOTIDE SEQUENCE [LARGE SCALE GENOMIC DNA]</scope>
    <source>
        <strain evidence="3 4">RS-LYSO-3</strain>
    </source>
</reference>
<dbReference type="Pfam" id="PF13474">
    <property type="entry name" value="SnoaL_3"/>
    <property type="match status" value="1"/>
</dbReference>